<dbReference type="PANTHER" id="PTHR11571">
    <property type="entry name" value="GLUTATHIONE S-TRANSFERASE"/>
    <property type="match status" value="1"/>
</dbReference>
<dbReference type="InterPro" id="IPR036282">
    <property type="entry name" value="Glutathione-S-Trfase_C_sf"/>
</dbReference>
<dbReference type="InterPro" id="IPR004045">
    <property type="entry name" value="Glutathione_S-Trfase_N"/>
</dbReference>
<dbReference type="Pfam" id="PF02798">
    <property type="entry name" value="GST_N"/>
    <property type="match status" value="1"/>
</dbReference>
<evidence type="ECO:0000313" key="7">
    <source>
        <dbReference type="Proteomes" id="UP000663879"/>
    </source>
</evidence>
<dbReference type="InterPro" id="IPR036249">
    <property type="entry name" value="Thioredoxin-like_sf"/>
</dbReference>
<evidence type="ECO:0000259" key="5">
    <source>
        <dbReference type="PROSITE" id="PS50405"/>
    </source>
</evidence>
<feature type="domain" description="GST N-terminal" evidence="4">
    <location>
        <begin position="2"/>
        <end position="84"/>
    </location>
</feature>
<dbReference type="AlphaFoldDB" id="A0A814ARK0"/>
<dbReference type="CDD" id="cd03192">
    <property type="entry name" value="GST_C_Sigma_like"/>
    <property type="match status" value="1"/>
</dbReference>
<dbReference type="SUPFAM" id="SSF52833">
    <property type="entry name" value="Thioredoxin-like"/>
    <property type="match status" value="1"/>
</dbReference>
<organism evidence="6 7">
    <name type="scientific">Brachionus calyciflorus</name>
    <dbReference type="NCBI Taxonomy" id="104777"/>
    <lineage>
        <taxon>Eukaryota</taxon>
        <taxon>Metazoa</taxon>
        <taxon>Spiralia</taxon>
        <taxon>Gnathifera</taxon>
        <taxon>Rotifera</taxon>
        <taxon>Eurotatoria</taxon>
        <taxon>Monogononta</taxon>
        <taxon>Pseudotrocha</taxon>
        <taxon>Ploima</taxon>
        <taxon>Brachionidae</taxon>
        <taxon>Brachionus</taxon>
    </lineage>
</organism>
<dbReference type="SFLD" id="SFLDG01205">
    <property type="entry name" value="AMPS.1"/>
    <property type="match status" value="1"/>
</dbReference>
<evidence type="ECO:0000313" key="6">
    <source>
        <dbReference type="EMBL" id="CAF0917974.1"/>
    </source>
</evidence>
<keyword evidence="2" id="KW-0808">Transferase</keyword>
<evidence type="ECO:0000256" key="2">
    <source>
        <dbReference type="ARBA" id="ARBA00022679"/>
    </source>
</evidence>
<dbReference type="Gene3D" id="3.40.30.10">
    <property type="entry name" value="Glutaredoxin"/>
    <property type="match status" value="1"/>
</dbReference>
<evidence type="ECO:0000259" key="4">
    <source>
        <dbReference type="PROSITE" id="PS50404"/>
    </source>
</evidence>
<dbReference type="InterPro" id="IPR004046">
    <property type="entry name" value="GST_C"/>
</dbReference>
<reference evidence="6" key="1">
    <citation type="submission" date="2021-02" db="EMBL/GenBank/DDBJ databases">
        <authorList>
            <person name="Nowell W R."/>
        </authorList>
    </citation>
    <scope>NUCLEOTIDE SEQUENCE</scope>
    <source>
        <strain evidence="6">Ploen Becks lab</strain>
    </source>
</reference>
<dbReference type="OrthoDB" id="414243at2759"/>
<dbReference type="EMBL" id="CAJNOC010002190">
    <property type="protein sequence ID" value="CAF0917974.1"/>
    <property type="molecule type" value="Genomic_DNA"/>
</dbReference>
<evidence type="ECO:0000256" key="3">
    <source>
        <dbReference type="ARBA" id="ARBA00047960"/>
    </source>
</evidence>
<dbReference type="SFLD" id="SFLDS00019">
    <property type="entry name" value="Glutathione_Transferase_(cytos"/>
    <property type="match status" value="1"/>
</dbReference>
<proteinExistence type="predicted"/>
<keyword evidence="7" id="KW-1185">Reference proteome</keyword>
<dbReference type="PROSITE" id="PS50404">
    <property type="entry name" value="GST_NTER"/>
    <property type="match status" value="1"/>
</dbReference>
<dbReference type="PROSITE" id="PS50405">
    <property type="entry name" value="GST_CTER"/>
    <property type="match status" value="1"/>
</dbReference>
<dbReference type="Gene3D" id="1.20.1050.10">
    <property type="match status" value="1"/>
</dbReference>
<dbReference type="InterPro" id="IPR010987">
    <property type="entry name" value="Glutathione-S-Trfase_C-like"/>
</dbReference>
<dbReference type="Pfam" id="PF14497">
    <property type="entry name" value="GST_C_3"/>
    <property type="match status" value="1"/>
</dbReference>
<name>A0A814ARK0_9BILA</name>
<gene>
    <name evidence="6" type="ORF">OXX778_LOCUS12249</name>
</gene>
<dbReference type="SFLD" id="SFLDG00363">
    <property type="entry name" value="AMPS_(cytGST):_Alpha-__Mu-__Pi"/>
    <property type="match status" value="1"/>
</dbReference>
<dbReference type="PANTHER" id="PTHR11571:SF224">
    <property type="entry name" value="HEMATOPOIETIC PROSTAGLANDIN D SYNTHASE"/>
    <property type="match status" value="1"/>
</dbReference>
<evidence type="ECO:0000256" key="1">
    <source>
        <dbReference type="ARBA" id="ARBA00012452"/>
    </source>
</evidence>
<dbReference type="CDD" id="cd03039">
    <property type="entry name" value="GST_N_Sigma_like"/>
    <property type="match status" value="1"/>
</dbReference>
<dbReference type="Proteomes" id="UP000663879">
    <property type="component" value="Unassembled WGS sequence"/>
</dbReference>
<dbReference type="EC" id="2.5.1.18" evidence="1"/>
<comment type="caution">
    <text evidence="6">The sequence shown here is derived from an EMBL/GenBank/DDBJ whole genome shotgun (WGS) entry which is preliminary data.</text>
</comment>
<comment type="catalytic activity">
    <reaction evidence="3">
        <text>RX + glutathione = an S-substituted glutathione + a halide anion + H(+)</text>
        <dbReference type="Rhea" id="RHEA:16437"/>
        <dbReference type="ChEBI" id="CHEBI:15378"/>
        <dbReference type="ChEBI" id="CHEBI:16042"/>
        <dbReference type="ChEBI" id="CHEBI:17792"/>
        <dbReference type="ChEBI" id="CHEBI:57925"/>
        <dbReference type="ChEBI" id="CHEBI:90779"/>
        <dbReference type="EC" id="2.5.1.18"/>
    </reaction>
</comment>
<protein>
    <recommendedName>
        <fullName evidence="1">glutathione transferase</fullName>
        <ecNumber evidence="1">2.5.1.18</ecNumber>
    </recommendedName>
</protein>
<dbReference type="SUPFAM" id="SSF47616">
    <property type="entry name" value="GST C-terminal domain-like"/>
    <property type="match status" value="1"/>
</dbReference>
<dbReference type="GO" id="GO:0004364">
    <property type="term" value="F:glutathione transferase activity"/>
    <property type="evidence" value="ECO:0007669"/>
    <property type="project" value="UniProtKB-EC"/>
</dbReference>
<dbReference type="InterPro" id="IPR050213">
    <property type="entry name" value="GST_superfamily"/>
</dbReference>
<accession>A0A814ARK0</accession>
<feature type="domain" description="GST C-terminal" evidence="5">
    <location>
        <begin position="86"/>
        <end position="209"/>
    </location>
</feature>
<dbReference type="GO" id="GO:0006749">
    <property type="term" value="P:glutathione metabolic process"/>
    <property type="evidence" value="ECO:0007669"/>
    <property type="project" value="TreeGrafter"/>
</dbReference>
<dbReference type="InterPro" id="IPR040079">
    <property type="entry name" value="Glutathione_S-Trfase"/>
</dbReference>
<dbReference type="FunFam" id="1.20.1050.10:FF:000030">
    <property type="entry name" value="Glutathione S-transferase S1"/>
    <property type="match status" value="1"/>
</dbReference>
<sequence length="209" mass="24618">MVKYKLYYFNVKGRAELIRLIFALSGQDFEDVRFQMDQWSEYKKNTPLGQVPYLEMVEDNGKVFKLGQTLSIARYLSRKFKLTGTDLEEQALVESYGDLIYDLQNEIVRPRFEQDETKKSQMLKKLFDETIPKYFQVLENLISNNSCGYLASCGLTWPDLFLFTVIDNWLAEKKDSLLANYPHIKTLEEKVRNNAKISEWCSKRPKTDY</sequence>